<feature type="region of interest" description="Disordered" evidence="1">
    <location>
        <begin position="51"/>
        <end position="320"/>
    </location>
</feature>
<feature type="region of interest" description="Disordered" evidence="1">
    <location>
        <begin position="369"/>
        <end position="451"/>
    </location>
</feature>
<dbReference type="GO" id="GO:0005737">
    <property type="term" value="C:cytoplasm"/>
    <property type="evidence" value="ECO:0007669"/>
    <property type="project" value="TreeGrafter"/>
</dbReference>
<evidence type="ECO:0000256" key="1">
    <source>
        <dbReference type="SAM" id="MobiDB-lite"/>
    </source>
</evidence>
<sequence length="451" mass="49742">QKLRLVQICKKLAKKKQEASIQIIHKTPIMDGSGNNRYELLFMDDDVSDPLDNAASKSKKQVKTAGGSGGSAPSTKSSNKQNVDGLTRAQSNKKPNQAEKENKPSALNKNELNKKSPTGNAVDRTSKQGGSATNTNRKRTGPTTDGGQGGQQQQGTRNLNFRQQNDESREQRNNRRNARENGYNGNFGNQIDGSQQQPRQFRDRDNRGPPRNRNFEGGNRGGKREFDRQSGSDKTGVKAIDKRDGAGAHNWGSVKEAIDDVNKSDVEGGNVTDKAEESGNEQADQTPVEEETKELTLDEWKAQKQQRVKPTFNIRKAGEGEDTTQWKKMIVLNNNKKKENESEEELEYDPAMYPQRVGRQQRVLDIQFNFNDGRRGAGFGGRGRGRGPRPGGNAPNPNANTTTNFNATERPPIGGGRGVNAGRGGKRNFGGFRQQNVAPKVNDERQFPTLA</sequence>
<dbReference type="GO" id="GO:0003723">
    <property type="term" value="F:RNA binding"/>
    <property type="evidence" value="ECO:0007669"/>
    <property type="project" value="InterPro"/>
</dbReference>
<evidence type="ECO:0000259" key="2">
    <source>
        <dbReference type="SMART" id="SM01233"/>
    </source>
</evidence>
<dbReference type="InterPro" id="IPR039764">
    <property type="entry name" value="HABP4/SERBP1-like"/>
</dbReference>
<dbReference type="InterPro" id="IPR006861">
    <property type="entry name" value="HABP4_PAIRBP1-bd"/>
</dbReference>
<feature type="compositionally biased region" description="Gly residues" evidence="1">
    <location>
        <begin position="413"/>
        <end position="423"/>
    </location>
</feature>
<feature type="compositionally biased region" description="Basic and acidic residues" evidence="1">
    <location>
        <begin position="256"/>
        <end position="266"/>
    </location>
</feature>
<dbReference type="AlphaFoldDB" id="A0A0C9RC99"/>
<dbReference type="Pfam" id="PF04774">
    <property type="entry name" value="HABP4_PAI-RBP1"/>
    <property type="match status" value="1"/>
</dbReference>
<accession>A0A0C9RC99</accession>
<feature type="compositionally biased region" description="Polar residues" evidence="1">
    <location>
        <begin position="79"/>
        <end position="95"/>
    </location>
</feature>
<reference evidence="3" key="1">
    <citation type="submission" date="2015-01" db="EMBL/GenBank/DDBJ databases">
        <title>Transcriptome Assembly of Fopius arisanus.</title>
        <authorList>
            <person name="Geib S."/>
        </authorList>
    </citation>
    <scope>NUCLEOTIDE SEQUENCE</scope>
</reference>
<evidence type="ECO:0000313" key="3">
    <source>
        <dbReference type="EMBL" id="JAG75697.1"/>
    </source>
</evidence>
<feature type="compositionally biased region" description="Basic and acidic residues" evidence="1">
    <location>
        <begin position="164"/>
        <end position="179"/>
    </location>
</feature>
<feature type="compositionally biased region" description="Low complexity" evidence="1">
    <location>
        <begin position="391"/>
        <end position="408"/>
    </location>
</feature>
<dbReference type="PANTHER" id="PTHR12299">
    <property type="entry name" value="HYALURONIC ACID-BINDING PROTEIN 4"/>
    <property type="match status" value="1"/>
</dbReference>
<feature type="compositionally biased region" description="Basic and acidic residues" evidence="1">
    <location>
        <begin position="222"/>
        <end position="246"/>
    </location>
</feature>
<organism evidence="3">
    <name type="scientific">Fopius arisanus</name>
    <dbReference type="NCBI Taxonomy" id="64838"/>
    <lineage>
        <taxon>Eukaryota</taxon>
        <taxon>Metazoa</taxon>
        <taxon>Ecdysozoa</taxon>
        <taxon>Arthropoda</taxon>
        <taxon>Hexapoda</taxon>
        <taxon>Insecta</taxon>
        <taxon>Pterygota</taxon>
        <taxon>Neoptera</taxon>
        <taxon>Endopterygota</taxon>
        <taxon>Hymenoptera</taxon>
        <taxon>Apocrita</taxon>
        <taxon>Ichneumonoidea</taxon>
        <taxon>Braconidae</taxon>
        <taxon>Opiinae</taxon>
        <taxon>Fopius</taxon>
    </lineage>
</organism>
<dbReference type="EMBL" id="GBYB01005930">
    <property type="protein sequence ID" value="JAG75697.1"/>
    <property type="molecule type" value="Transcribed_RNA"/>
</dbReference>
<feature type="non-terminal residue" evidence="3">
    <location>
        <position position="1"/>
    </location>
</feature>
<feature type="compositionally biased region" description="Polar residues" evidence="1">
    <location>
        <begin position="186"/>
        <end position="199"/>
    </location>
</feature>
<feature type="region of interest" description="Disordered" evidence="1">
    <location>
        <begin position="335"/>
        <end position="354"/>
    </location>
</feature>
<dbReference type="PANTHER" id="PTHR12299:SF17">
    <property type="entry name" value="AT19571P-RELATED"/>
    <property type="match status" value="1"/>
</dbReference>
<feature type="compositionally biased region" description="Basic and acidic residues" evidence="1">
    <location>
        <begin position="293"/>
        <end position="302"/>
    </location>
</feature>
<protein>
    <submittedName>
        <fullName evidence="3">Serbp1 protein</fullName>
    </submittedName>
</protein>
<gene>
    <name evidence="3" type="primary">Serbp1</name>
    <name evidence="3" type="ORF">g.3463</name>
</gene>
<feature type="domain" description="Hyaluronan/mRNA-binding protein" evidence="2">
    <location>
        <begin position="222"/>
        <end position="320"/>
    </location>
</feature>
<dbReference type="SMART" id="SM01233">
    <property type="entry name" value="HABP4_PAI-RBP1"/>
    <property type="match status" value="1"/>
</dbReference>
<dbReference type="GO" id="GO:0005634">
    <property type="term" value="C:nucleus"/>
    <property type="evidence" value="ECO:0007669"/>
    <property type="project" value="TreeGrafter"/>
</dbReference>
<proteinExistence type="predicted"/>
<name>A0A0C9RC99_9HYME</name>
<feature type="compositionally biased region" description="Basic and acidic residues" evidence="1">
    <location>
        <begin position="441"/>
        <end position="451"/>
    </location>
</feature>
<feature type="compositionally biased region" description="Polar residues" evidence="1">
    <location>
        <begin position="105"/>
        <end position="119"/>
    </location>
</feature>
<feature type="compositionally biased region" description="Polar residues" evidence="1">
    <location>
        <begin position="127"/>
        <end position="143"/>
    </location>
</feature>